<gene>
    <name evidence="5" type="ORF">Q9L58_003851</name>
</gene>
<dbReference type="SUPFAM" id="SSF54928">
    <property type="entry name" value="RNA-binding domain, RBD"/>
    <property type="match status" value="2"/>
</dbReference>
<organism evidence="5 6">
    <name type="scientific">Discina gigas</name>
    <dbReference type="NCBI Taxonomy" id="1032678"/>
    <lineage>
        <taxon>Eukaryota</taxon>
        <taxon>Fungi</taxon>
        <taxon>Dikarya</taxon>
        <taxon>Ascomycota</taxon>
        <taxon>Pezizomycotina</taxon>
        <taxon>Pezizomycetes</taxon>
        <taxon>Pezizales</taxon>
        <taxon>Discinaceae</taxon>
        <taxon>Discina</taxon>
    </lineage>
</organism>
<dbReference type="PROSITE" id="PS50102">
    <property type="entry name" value="RRM"/>
    <property type="match status" value="1"/>
</dbReference>
<protein>
    <recommendedName>
        <fullName evidence="4">RRM domain-containing protein</fullName>
    </recommendedName>
</protein>
<feature type="compositionally biased region" description="Basic and acidic residues" evidence="3">
    <location>
        <begin position="127"/>
        <end position="136"/>
    </location>
</feature>
<dbReference type="Proteomes" id="UP001447188">
    <property type="component" value="Unassembled WGS sequence"/>
</dbReference>
<dbReference type="InterPro" id="IPR000504">
    <property type="entry name" value="RRM_dom"/>
</dbReference>
<sequence>MASIGSGYSGSPESKSTLDTPENGPYDNFFSLTTPSDLRLSLSDDSYAEWKALPSRLLESPPPQLSTIQFRKNMGGLAGGSNDLDGHDLFGVDEPLRNQHSSPVNTTEGNLVQRTESSSPHVAVGRHNPECNNTERKSHHSPHGLKDESSISNCILQDRNPETIESSTTSTRHLKICNIAPTTSLVVLYELLQEFGDIQEFYTQKLFSDGFCVVSYFDIRDAITTYLKLQAEKALAVQFCSGGYVTMLVMGNNLSGRGVDNRLEVMGIVFSGGCSSNVRRMYYVLSDFGAISKFTVLENTCPPTFFATFFDAQDASDIIDTVDGQYVEGFRLKLSLYDSDIPTWNRVFSALRARRDENDVPSQAHDMGVSCPQPVHPVVELSCRRDSRSSDDSGFSVDRESDSYTENMYSGGYVTQKRSGLAPVSLKHNLETFRRTPSRCQPDLRQLQDVFSYLPSGNPHGTDIKTQDILTSASTSFPFQLFGSEISKLNSERLHSQMQVPGKNVIDLDRIARGLDTRTTVMLRNIPNKVDQHTLKEYVDTTSRGLYNFLYLRIDFRNICNVGYAFINFIDPLDIIDFVKAKSGTRWNKFNSEKVLDVTYANIQGIDQLVEKFRNSSVMDQDPSYRPKLFHSSGPFAGTVSRVI</sequence>
<reference evidence="5 6" key="1">
    <citation type="submission" date="2024-02" db="EMBL/GenBank/DDBJ databases">
        <title>Discinaceae phylogenomics.</title>
        <authorList>
            <person name="Dirks A.C."/>
            <person name="James T.Y."/>
        </authorList>
    </citation>
    <scope>NUCLEOTIDE SEQUENCE [LARGE SCALE GENOMIC DNA]</scope>
    <source>
        <strain evidence="5 6">ACD0624</strain>
    </source>
</reference>
<dbReference type="InterPro" id="IPR035979">
    <property type="entry name" value="RBD_domain_sf"/>
</dbReference>
<keyword evidence="6" id="KW-1185">Reference proteome</keyword>
<evidence type="ECO:0000256" key="3">
    <source>
        <dbReference type="SAM" id="MobiDB-lite"/>
    </source>
</evidence>
<dbReference type="EMBL" id="JBBBZM010000038">
    <property type="protein sequence ID" value="KAL0637201.1"/>
    <property type="molecule type" value="Genomic_DNA"/>
</dbReference>
<name>A0ABR3GMR2_9PEZI</name>
<evidence type="ECO:0000256" key="2">
    <source>
        <dbReference type="PROSITE-ProRule" id="PRU00176"/>
    </source>
</evidence>
<dbReference type="Pfam" id="PF04059">
    <property type="entry name" value="RRM_2"/>
    <property type="match status" value="1"/>
</dbReference>
<dbReference type="InterPro" id="IPR007201">
    <property type="entry name" value="Mei2-like_Rrm_C"/>
</dbReference>
<feature type="compositionally biased region" description="Polar residues" evidence="3">
    <location>
        <begin position="98"/>
        <end position="120"/>
    </location>
</feature>
<dbReference type="CDD" id="cd12532">
    <property type="entry name" value="RRM3_MEI2_fungi"/>
    <property type="match status" value="1"/>
</dbReference>
<evidence type="ECO:0000313" key="5">
    <source>
        <dbReference type="EMBL" id="KAL0637201.1"/>
    </source>
</evidence>
<feature type="compositionally biased region" description="Polar residues" evidence="3">
    <location>
        <begin position="9"/>
        <end position="20"/>
    </location>
</feature>
<comment type="caution">
    <text evidence="5">The sequence shown here is derived from an EMBL/GenBank/DDBJ whole genome shotgun (WGS) entry which is preliminary data.</text>
</comment>
<dbReference type="PANTHER" id="PTHR23189">
    <property type="entry name" value="RNA RECOGNITION MOTIF-CONTAINING"/>
    <property type="match status" value="1"/>
</dbReference>
<dbReference type="InterPro" id="IPR034862">
    <property type="entry name" value="Fungal_Mei2-like_RRM3"/>
</dbReference>
<evidence type="ECO:0000313" key="6">
    <source>
        <dbReference type="Proteomes" id="UP001447188"/>
    </source>
</evidence>
<evidence type="ECO:0000256" key="1">
    <source>
        <dbReference type="ARBA" id="ARBA00022884"/>
    </source>
</evidence>
<feature type="domain" description="RRM" evidence="4">
    <location>
        <begin position="519"/>
        <end position="603"/>
    </location>
</feature>
<evidence type="ECO:0000259" key="4">
    <source>
        <dbReference type="PROSITE" id="PS50102"/>
    </source>
</evidence>
<accession>A0ABR3GMR2</accession>
<proteinExistence type="predicted"/>
<keyword evidence="1 2" id="KW-0694">RNA-binding</keyword>
<feature type="region of interest" description="Disordered" evidence="3">
    <location>
        <begin position="96"/>
        <end position="152"/>
    </location>
</feature>
<feature type="region of interest" description="Disordered" evidence="3">
    <location>
        <begin position="1"/>
        <end position="30"/>
    </location>
</feature>